<name>A0A4U5N2W1_STECR</name>
<dbReference type="Proteomes" id="UP000298663">
    <property type="component" value="Unassembled WGS sequence"/>
</dbReference>
<organism evidence="1 2">
    <name type="scientific">Steinernema carpocapsae</name>
    <name type="common">Entomopathogenic nematode</name>
    <dbReference type="NCBI Taxonomy" id="34508"/>
    <lineage>
        <taxon>Eukaryota</taxon>
        <taxon>Metazoa</taxon>
        <taxon>Ecdysozoa</taxon>
        <taxon>Nematoda</taxon>
        <taxon>Chromadorea</taxon>
        <taxon>Rhabditida</taxon>
        <taxon>Tylenchina</taxon>
        <taxon>Panagrolaimomorpha</taxon>
        <taxon>Strongyloidoidea</taxon>
        <taxon>Steinernematidae</taxon>
        <taxon>Steinernema</taxon>
    </lineage>
</organism>
<reference evidence="1 2" key="1">
    <citation type="journal article" date="2015" name="Genome Biol.">
        <title>Comparative genomics of Steinernema reveals deeply conserved gene regulatory networks.</title>
        <authorList>
            <person name="Dillman A.R."/>
            <person name="Macchietto M."/>
            <person name="Porter C.F."/>
            <person name="Rogers A."/>
            <person name="Williams B."/>
            <person name="Antoshechkin I."/>
            <person name="Lee M.M."/>
            <person name="Goodwin Z."/>
            <person name="Lu X."/>
            <person name="Lewis E.E."/>
            <person name="Goodrich-Blair H."/>
            <person name="Stock S.P."/>
            <person name="Adams B.J."/>
            <person name="Sternberg P.W."/>
            <person name="Mortazavi A."/>
        </authorList>
    </citation>
    <scope>NUCLEOTIDE SEQUENCE [LARGE SCALE GENOMIC DNA]</scope>
    <source>
        <strain evidence="1 2">ALL</strain>
    </source>
</reference>
<reference evidence="1 2" key="2">
    <citation type="journal article" date="2019" name="G3 (Bethesda)">
        <title>Hybrid Assembly of the Genome of the Entomopathogenic Nematode Steinernema carpocapsae Identifies the X-Chromosome.</title>
        <authorList>
            <person name="Serra L."/>
            <person name="Macchietto M."/>
            <person name="Macias-Munoz A."/>
            <person name="McGill C.J."/>
            <person name="Rodriguez I.M."/>
            <person name="Rodriguez B."/>
            <person name="Murad R."/>
            <person name="Mortazavi A."/>
        </authorList>
    </citation>
    <scope>NUCLEOTIDE SEQUENCE [LARGE SCALE GENOMIC DNA]</scope>
    <source>
        <strain evidence="1 2">ALL</strain>
    </source>
</reference>
<comment type="caution">
    <text evidence="1">The sequence shown here is derived from an EMBL/GenBank/DDBJ whole genome shotgun (WGS) entry which is preliminary data.</text>
</comment>
<protein>
    <submittedName>
        <fullName evidence="1">Uncharacterized protein</fullName>
    </submittedName>
</protein>
<evidence type="ECO:0000313" key="2">
    <source>
        <dbReference type="Proteomes" id="UP000298663"/>
    </source>
</evidence>
<proteinExistence type="predicted"/>
<sequence>MFTFANSKRHFSQDLISWWNTQNVTMWECFLNPVVKLSLKARISASYQMDAADVGLKLKDETSYVSKMIFNPISGIFHFSLLDFFKSVRVFSFQVRTGSERYEPLLHPLAPRLVDFSMGFNKVLRPHCKLVGCTSTRISPNS</sequence>
<keyword evidence="2" id="KW-1185">Reference proteome</keyword>
<accession>A0A4U5N2W1</accession>
<evidence type="ECO:0000313" key="1">
    <source>
        <dbReference type="EMBL" id="TKR76756.1"/>
    </source>
</evidence>
<gene>
    <name evidence="1" type="ORF">L596_017850</name>
</gene>
<dbReference type="EMBL" id="AZBU02000005">
    <property type="protein sequence ID" value="TKR76756.1"/>
    <property type="molecule type" value="Genomic_DNA"/>
</dbReference>
<dbReference type="AlphaFoldDB" id="A0A4U5N2W1"/>